<dbReference type="PROSITE" id="PS00169">
    <property type="entry name" value="D_ALA_DEHYDRATASE"/>
    <property type="match status" value="1"/>
</dbReference>
<evidence type="ECO:0000256" key="6">
    <source>
        <dbReference type="ARBA" id="ARBA00023133"/>
    </source>
</evidence>
<dbReference type="EC" id="4.2.1.24" evidence="4 11"/>
<comment type="similarity">
    <text evidence="2 12">Belongs to the ALAD family.</text>
</comment>
<dbReference type="PANTHER" id="PTHR11458">
    <property type="entry name" value="DELTA-AMINOLEVULINIC ACID DEHYDRATASE"/>
    <property type="match status" value="1"/>
</dbReference>
<evidence type="ECO:0000256" key="4">
    <source>
        <dbReference type="ARBA" id="ARBA00012053"/>
    </source>
</evidence>
<evidence type="ECO:0000256" key="2">
    <source>
        <dbReference type="ARBA" id="ARBA00008055"/>
    </source>
</evidence>
<keyword evidence="8 11" id="KW-0627">Porphyrin biosynthesis</keyword>
<dbReference type="EMBL" id="JBHUMY010000001">
    <property type="protein sequence ID" value="MFD2658866.1"/>
    <property type="molecule type" value="Genomic_DNA"/>
</dbReference>
<comment type="caution">
    <text evidence="13">The sequence shown here is derived from an EMBL/GenBank/DDBJ whole genome shotgun (WGS) entry which is preliminary data.</text>
</comment>
<dbReference type="GO" id="GO:0004655">
    <property type="term" value="F:porphobilinogen synthase activity"/>
    <property type="evidence" value="ECO:0007669"/>
    <property type="project" value="UniProtKB-EC"/>
</dbReference>
<accession>A0ABW5QR30</accession>
<keyword evidence="7 11" id="KW-0456">Lyase</keyword>
<dbReference type="NCBIfam" id="NF006762">
    <property type="entry name" value="PRK09283.1"/>
    <property type="match status" value="1"/>
</dbReference>
<evidence type="ECO:0000256" key="8">
    <source>
        <dbReference type="ARBA" id="ARBA00023244"/>
    </source>
</evidence>
<dbReference type="InterPro" id="IPR001731">
    <property type="entry name" value="ALAD"/>
</dbReference>
<sequence length="332" mass="36754">MTFPIERHRRLRRTAALRSMVRETALRADQFIYPLFVTYGTNVKREIPSMPGVYHYSLDRLEEEIRDVIDAGISSVLLFGIPEHKDAAGTSAYDADGIVQQAIRAIKGWAPEMLVVADTCLCEFTDHGHCGLIHHDPRTGIADVDNDSSLELLVRTAVSQAEAGADIIAPSNMMDGFVAAIRAGLDEAGFTHIPIMSYSVKYASSFYGPFREAAQSAPQFGDRKTYQMDPANVREALREADSDVTEGADMLMVKPALAYMDVIKTLKEQFDLPIVAYNVSGEYSMVKAAAGNGWIDERTTVLETLLGMKRAGADIIITYHAKDAARWLREER</sequence>
<comment type="function">
    <text evidence="9">Catalyzes an early step in the biosynthesis of tetrapyrroles. Binds two molecules of 5-aminolevulinate per subunit, each at a distinct site, and catalyzes their condensation to form porphobilinogen.</text>
</comment>
<evidence type="ECO:0000313" key="13">
    <source>
        <dbReference type="EMBL" id="MFD2658866.1"/>
    </source>
</evidence>
<comment type="catalytic activity">
    <reaction evidence="10 11">
        <text>2 5-aminolevulinate = porphobilinogen + 2 H2O + H(+)</text>
        <dbReference type="Rhea" id="RHEA:24064"/>
        <dbReference type="ChEBI" id="CHEBI:15377"/>
        <dbReference type="ChEBI" id="CHEBI:15378"/>
        <dbReference type="ChEBI" id="CHEBI:58126"/>
        <dbReference type="ChEBI" id="CHEBI:356416"/>
        <dbReference type="EC" id="4.2.1.24"/>
    </reaction>
</comment>
<dbReference type="Gene3D" id="3.20.20.70">
    <property type="entry name" value="Aldolase class I"/>
    <property type="match status" value="1"/>
</dbReference>
<dbReference type="InterPro" id="IPR030656">
    <property type="entry name" value="ALAD_AS"/>
</dbReference>
<comment type="pathway">
    <text evidence="1">Porphyrin-containing compound metabolism; protoporphyrin-IX biosynthesis; coproporphyrinogen-III from 5-aminolevulinate: step 1/4.</text>
</comment>
<gene>
    <name evidence="13" type="primary">hemB</name>
    <name evidence="13" type="ORF">ACFSW5_01140</name>
</gene>
<comment type="subunit">
    <text evidence="3 11">Homooctamer.</text>
</comment>
<dbReference type="Pfam" id="PF00490">
    <property type="entry name" value="ALAD"/>
    <property type="match status" value="1"/>
</dbReference>
<reference evidence="14" key="1">
    <citation type="journal article" date="2019" name="Int. J. Syst. Evol. Microbiol.">
        <title>The Global Catalogue of Microorganisms (GCM) 10K type strain sequencing project: providing services to taxonomists for standard genome sequencing and annotation.</title>
        <authorList>
            <consortium name="The Broad Institute Genomics Platform"/>
            <consortium name="The Broad Institute Genome Sequencing Center for Infectious Disease"/>
            <person name="Wu L."/>
            <person name="Ma J."/>
        </authorList>
    </citation>
    <scope>NUCLEOTIDE SEQUENCE [LARGE SCALE GENOMIC DNA]</scope>
    <source>
        <strain evidence="14">TISTR 1827</strain>
    </source>
</reference>
<organism evidence="13 14">
    <name type="scientific">Paenibacillus thailandensis</name>
    <dbReference type="NCBI Taxonomy" id="393250"/>
    <lineage>
        <taxon>Bacteria</taxon>
        <taxon>Bacillati</taxon>
        <taxon>Bacillota</taxon>
        <taxon>Bacilli</taxon>
        <taxon>Bacillales</taxon>
        <taxon>Paenibacillaceae</taxon>
        <taxon>Paenibacillus</taxon>
    </lineage>
</organism>
<proteinExistence type="inferred from homology"/>
<dbReference type="PIRSF" id="PIRSF001415">
    <property type="entry name" value="Porphbilin_synth"/>
    <property type="match status" value="1"/>
</dbReference>
<evidence type="ECO:0000256" key="11">
    <source>
        <dbReference type="RuleBase" id="RU000515"/>
    </source>
</evidence>
<evidence type="ECO:0000256" key="10">
    <source>
        <dbReference type="ARBA" id="ARBA00047651"/>
    </source>
</evidence>
<evidence type="ECO:0000313" key="14">
    <source>
        <dbReference type="Proteomes" id="UP001597493"/>
    </source>
</evidence>
<evidence type="ECO:0000256" key="12">
    <source>
        <dbReference type="RuleBase" id="RU004161"/>
    </source>
</evidence>
<keyword evidence="6" id="KW-0350">Heme biosynthesis</keyword>
<dbReference type="PANTHER" id="PTHR11458:SF0">
    <property type="entry name" value="DELTA-AMINOLEVULINIC ACID DEHYDRATASE"/>
    <property type="match status" value="1"/>
</dbReference>
<dbReference type="SMART" id="SM01004">
    <property type="entry name" value="ALAD"/>
    <property type="match status" value="1"/>
</dbReference>
<name>A0ABW5QR30_9BACL</name>
<evidence type="ECO:0000256" key="7">
    <source>
        <dbReference type="ARBA" id="ARBA00023239"/>
    </source>
</evidence>
<evidence type="ECO:0000256" key="5">
    <source>
        <dbReference type="ARBA" id="ARBA00020771"/>
    </source>
</evidence>
<dbReference type="PRINTS" id="PR00144">
    <property type="entry name" value="DALDHYDRTASE"/>
</dbReference>
<dbReference type="InterPro" id="IPR013785">
    <property type="entry name" value="Aldolase_TIM"/>
</dbReference>
<evidence type="ECO:0000256" key="9">
    <source>
        <dbReference type="ARBA" id="ARBA00025628"/>
    </source>
</evidence>
<keyword evidence="14" id="KW-1185">Reference proteome</keyword>
<dbReference type="RefSeq" id="WP_379268809.1">
    <property type="nucleotide sequence ID" value="NZ_JBHUGT010000050.1"/>
</dbReference>
<evidence type="ECO:0000256" key="3">
    <source>
        <dbReference type="ARBA" id="ARBA00011823"/>
    </source>
</evidence>
<evidence type="ECO:0000256" key="1">
    <source>
        <dbReference type="ARBA" id="ARBA00004694"/>
    </source>
</evidence>
<dbReference type="Proteomes" id="UP001597493">
    <property type="component" value="Unassembled WGS sequence"/>
</dbReference>
<protein>
    <recommendedName>
        <fullName evidence="5 11">Delta-aminolevulinic acid dehydratase</fullName>
        <ecNumber evidence="4 11">4.2.1.24</ecNumber>
    </recommendedName>
</protein>
<dbReference type="CDD" id="cd00384">
    <property type="entry name" value="ALAD_PBGS"/>
    <property type="match status" value="1"/>
</dbReference>
<dbReference type="SUPFAM" id="SSF51569">
    <property type="entry name" value="Aldolase"/>
    <property type="match status" value="1"/>
</dbReference>